<name>A0ABY5JU35_9BACI</name>
<dbReference type="InterPro" id="IPR011608">
    <property type="entry name" value="PRD"/>
</dbReference>
<dbReference type="Gene3D" id="1.10.10.10">
    <property type="entry name" value="Winged helix-like DNA-binding domain superfamily/Winged helix DNA-binding domain"/>
    <property type="match status" value="1"/>
</dbReference>
<proteinExistence type="predicted"/>
<dbReference type="SUPFAM" id="SSF63520">
    <property type="entry name" value="PTS-regulatory domain, PRD"/>
    <property type="match status" value="2"/>
</dbReference>
<dbReference type="Gene3D" id="3.40.50.2300">
    <property type="match status" value="1"/>
</dbReference>
<evidence type="ECO:0000313" key="9">
    <source>
        <dbReference type="EMBL" id="UUI03843.1"/>
    </source>
</evidence>
<dbReference type="InterPro" id="IPR050661">
    <property type="entry name" value="BglG_antiterminators"/>
</dbReference>
<dbReference type="PROSITE" id="PS51099">
    <property type="entry name" value="PTS_EIIB_TYPE_2"/>
    <property type="match status" value="1"/>
</dbReference>
<feature type="domain" description="PRD" evidence="8">
    <location>
        <begin position="190"/>
        <end position="294"/>
    </location>
</feature>
<accession>A0ABY5JU35</accession>
<dbReference type="InterPro" id="IPR036634">
    <property type="entry name" value="PRD_sf"/>
</dbReference>
<evidence type="ECO:0000259" key="7">
    <source>
        <dbReference type="PROSITE" id="PS51099"/>
    </source>
</evidence>
<keyword evidence="2" id="KW-0677">Repeat</keyword>
<dbReference type="InterPro" id="IPR003501">
    <property type="entry name" value="PTS_EIIB_2/3"/>
</dbReference>
<keyword evidence="4" id="KW-0010">Activator</keyword>
<dbReference type="SUPFAM" id="SSF55804">
    <property type="entry name" value="Phoshotransferase/anion transport protein"/>
    <property type="match status" value="1"/>
</dbReference>
<dbReference type="InterPro" id="IPR002178">
    <property type="entry name" value="PTS_EIIA_type-2_dom"/>
</dbReference>
<protein>
    <submittedName>
        <fullName evidence="9">BglG family transcription antiterminator</fullName>
    </submittedName>
</protein>
<dbReference type="PROSITE" id="PS51372">
    <property type="entry name" value="PRD_2"/>
    <property type="match status" value="2"/>
</dbReference>
<evidence type="ECO:0000256" key="3">
    <source>
        <dbReference type="ARBA" id="ARBA00023015"/>
    </source>
</evidence>
<dbReference type="InterPro" id="IPR036388">
    <property type="entry name" value="WH-like_DNA-bd_sf"/>
</dbReference>
<dbReference type="InterPro" id="IPR013011">
    <property type="entry name" value="PTS_EIIB_2"/>
</dbReference>
<dbReference type="SUPFAM" id="SSF46785">
    <property type="entry name" value="Winged helix' DNA-binding domain"/>
    <property type="match status" value="1"/>
</dbReference>
<sequence>MGLLLNKREIKILHLLSNSKDMHTGQEIALFLNVSSRTVRNDIKNLNTLLPKYHAKIISQKGKGYELIVKNEDTFRELLSEFDYSVSHRNTDDSESKQYIDEIIRKILMNSLNGEVIFQEELAENLFISVTSLKSYLPLVRTAFKKYDLTLVSDKKKGFVIHGKEEKIRFCISDFLFQNEKFELLDDLFPNNFLDVDSLKDIILDLLIKHQLRLTDDAIKNLIIHIVITIWRTQNHQESILSNEMQSTMEHTKEFIVATDIIETIYNEMGVDLKDEIYYLTQHLSASSRLSSQYIDTKDYNQIKQILIEALYEIKDATTIDLIEDQQLINGLITHLIVAFKRIVYQMNIRNDALNSIKNSYPLAFQLALRMSNYLTKAMKLNIHEDEIGYIAIHFGVALERIGLNHTPMKNILIVCGSGMATAALIKEKILQSYGDQLNIVNTMSLSEFKEEAAKNVDLIITTIDIPNIDSEKLLKVNPIINNQDLITIREKINVINQTFSLETYKNLFKRDLFIKNLNLETKQDVLNYLTKRMKDNNYINDTTIESIFEREEMASSELCNLLAIPHPLVHTTGRPCIAVGILSKPILWEKENVQVVIILCIPKHQQEQWETIFKKLYRFLIEDYGITKLISDYSYDDFIRKLYQYKEFHL</sequence>
<keyword evidence="5" id="KW-0804">Transcription</keyword>
<dbReference type="PROSITE" id="PS51094">
    <property type="entry name" value="PTS_EIIA_TYPE_2"/>
    <property type="match status" value="1"/>
</dbReference>
<dbReference type="Pfam" id="PF00359">
    <property type="entry name" value="PTS_EIIA_2"/>
    <property type="match status" value="1"/>
</dbReference>
<organism evidence="9 10">
    <name type="scientific">Oceanobacillus jeddahense</name>
    <dbReference type="NCBI Taxonomy" id="1462527"/>
    <lineage>
        <taxon>Bacteria</taxon>
        <taxon>Bacillati</taxon>
        <taxon>Bacillota</taxon>
        <taxon>Bacilli</taxon>
        <taxon>Bacillales</taxon>
        <taxon>Bacillaceae</taxon>
        <taxon>Oceanobacillus</taxon>
    </lineage>
</organism>
<keyword evidence="3" id="KW-0805">Transcription regulation</keyword>
<gene>
    <name evidence="9" type="ORF">NP439_03890</name>
</gene>
<dbReference type="RefSeq" id="WP_256708859.1">
    <property type="nucleotide sequence ID" value="NZ_CP101914.1"/>
</dbReference>
<dbReference type="InterPro" id="IPR016152">
    <property type="entry name" value="PTrfase/Anion_transptr"/>
</dbReference>
<dbReference type="Gene3D" id="1.10.1790.10">
    <property type="entry name" value="PRD domain"/>
    <property type="match status" value="2"/>
</dbReference>
<dbReference type="InterPro" id="IPR007737">
    <property type="entry name" value="Mga_HTH"/>
</dbReference>
<dbReference type="Pfam" id="PF02302">
    <property type="entry name" value="PTS_IIB"/>
    <property type="match status" value="1"/>
</dbReference>
<dbReference type="InterPro" id="IPR013196">
    <property type="entry name" value="HTH_11"/>
</dbReference>
<evidence type="ECO:0000256" key="2">
    <source>
        <dbReference type="ARBA" id="ARBA00022737"/>
    </source>
</evidence>
<keyword evidence="1" id="KW-0808">Transferase</keyword>
<evidence type="ECO:0000256" key="4">
    <source>
        <dbReference type="ARBA" id="ARBA00023159"/>
    </source>
</evidence>
<dbReference type="Proteomes" id="UP001059773">
    <property type="component" value="Chromosome"/>
</dbReference>
<dbReference type="Gene3D" id="3.40.930.10">
    <property type="entry name" value="Mannitol-specific EII, Chain A"/>
    <property type="match status" value="1"/>
</dbReference>
<dbReference type="InterPro" id="IPR036390">
    <property type="entry name" value="WH_DNA-bd_sf"/>
</dbReference>
<feature type="domain" description="PRD" evidence="8">
    <location>
        <begin position="298"/>
        <end position="405"/>
    </location>
</feature>
<dbReference type="CDD" id="cd05568">
    <property type="entry name" value="PTS_IIB_bgl_like"/>
    <property type="match status" value="1"/>
</dbReference>
<evidence type="ECO:0000256" key="1">
    <source>
        <dbReference type="ARBA" id="ARBA00022679"/>
    </source>
</evidence>
<dbReference type="Pfam" id="PF08279">
    <property type="entry name" value="HTH_11"/>
    <property type="match status" value="1"/>
</dbReference>
<dbReference type="Pfam" id="PF00874">
    <property type="entry name" value="PRD"/>
    <property type="match status" value="2"/>
</dbReference>
<dbReference type="InterPro" id="IPR036095">
    <property type="entry name" value="PTS_EIIB-like_sf"/>
</dbReference>
<evidence type="ECO:0000256" key="5">
    <source>
        <dbReference type="ARBA" id="ARBA00023163"/>
    </source>
</evidence>
<dbReference type="SUPFAM" id="SSF52794">
    <property type="entry name" value="PTS system IIB component-like"/>
    <property type="match status" value="1"/>
</dbReference>
<keyword evidence="10" id="KW-1185">Reference proteome</keyword>
<dbReference type="PANTHER" id="PTHR30185:SF13">
    <property type="entry name" value="LICABCH OPERON REGULATOR-RELATED"/>
    <property type="match status" value="1"/>
</dbReference>
<reference evidence="9" key="1">
    <citation type="submission" date="2022-07" db="EMBL/GenBank/DDBJ databases">
        <title>FELIX.</title>
        <authorList>
            <person name="Wan K.H."/>
            <person name="Park S."/>
            <person name="Lawrence Q."/>
            <person name="Eichenberger J.P."/>
            <person name="Booth B.W."/>
            <person name="Piaggio A.J."/>
            <person name="Chandler J.C."/>
            <person name="Franklin A.B."/>
            <person name="Celniker S.E."/>
        </authorList>
    </citation>
    <scope>NUCLEOTIDE SEQUENCE</scope>
    <source>
        <strain evidence="9">QA-1986 374</strain>
    </source>
</reference>
<dbReference type="EMBL" id="CP101914">
    <property type="protein sequence ID" value="UUI03843.1"/>
    <property type="molecule type" value="Genomic_DNA"/>
</dbReference>
<evidence type="ECO:0000313" key="10">
    <source>
        <dbReference type="Proteomes" id="UP001059773"/>
    </source>
</evidence>
<feature type="domain" description="PTS EIIB type-2" evidence="7">
    <location>
        <begin position="410"/>
        <end position="501"/>
    </location>
</feature>
<evidence type="ECO:0000259" key="8">
    <source>
        <dbReference type="PROSITE" id="PS51372"/>
    </source>
</evidence>
<dbReference type="Pfam" id="PF05043">
    <property type="entry name" value="Mga"/>
    <property type="match status" value="1"/>
</dbReference>
<dbReference type="PANTHER" id="PTHR30185">
    <property type="entry name" value="CRYPTIC BETA-GLUCOSIDE BGL OPERON ANTITERMINATOR"/>
    <property type="match status" value="1"/>
</dbReference>
<evidence type="ECO:0000259" key="6">
    <source>
        <dbReference type="PROSITE" id="PS51094"/>
    </source>
</evidence>
<feature type="domain" description="PTS EIIA type-2" evidence="6">
    <location>
        <begin position="507"/>
        <end position="646"/>
    </location>
</feature>